<organism evidence="1 2">
    <name type="scientific">Methanobacterium formicicum (strain DSM 3637 / PP1)</name>
    <dbReference type="NCBI Taxonomy" id="1204725"/>
    <lineage>
        <taxon>Archaea</taxon>
        <taxon>Methanobacteriati</taxon>
        <taxon>Methanobacteriota</taxon>
        <taxon>Methanomada group</taxon>
        <taxon>Methanobacteria</taxon>
        <taxon>Methanobacteriales</taxon>
        <taxon>Methanobacteriaceae</taxon>
        <taxon>Methanobacterium</taxon>
    </lineage>
</organism>
<evidence type="ECO:0000313" key="2">
    <source>
        <dbReference type="Proteomes" id="UP000007360"/>
    </source>
</evidence>
<protein>
    <submittedName>
        <fullName evidence="1">Uncharacterized protein</fullName>
    </submittedName>
</protein>
<dbReference type="EMBL" id="AMPO01000001">
    <property type="protein sequence ID" value="EKF86932.1"/>
    <property type="molecule type" value="Genomic_DNA"/>
</dbReference>
<dbReference type="PATRIC" id="fig|1204725.3.peg.313"/>
<comment type="caution">
    <text evidence="1">The sequence shown here is derived from an EMBL/GenBank/DDBJ whole genome shotgun (WGS) entry which is preliminary data.</text>
</comment>
<reference evidence="1 2" key="1">
    <citation type="journal article" date="2012" name="J. Bacteriol.">
        <title>Draft genome sequence of Methanobacterium formicicum DSM 3637, an archaebacterium isolated from the methane producer amoeba Pelomyxa palustris.</title>
        <authorList>
            <person name="Gutierrez G."/>
        </authorList>
    </citation>
    <scope>NUCLEOTIDE SEQUENCE [LARGE SCALE GENOMIC DNA]</scope>
    <source>
        <strain evidence="2">DSM 3637 / PP1</strain>
    </source>
</reference>
<proteinExistence type="predicted"/>
<sequence>MIRDKSSEHYQKNGVQDIIKRFSTYNGAIKAGIHDDKGWYKYGGDKRRLIKLADDKDYQYLVNKVDKRLLGTLNYFRPSIFNEWQEKPWDAESLGGLEDTMYYMLSIDVDLANDYTVDDLKALESLERAARFIEQELGKVINNKFLILFSGNGIYFHLHPEFAASDEINDATSEKRADELENILDSFNLYIQALEKRLFKECPDLHGIIKIDAINNRKRVFKLPLTTHKELPYLVYPIGAKNIQIPLKKIPLTENDIENAKQSINEFFNELPDSEELKQFESILKEYSKPKEAHSKTERNEAQEVPPFPIPIDIIKEEDVCERIFNPESWPKGNTRRVAFMTSVLRRSGWKKTTTKNFISRISSDWNVSALEHVIDSWMDFDPPNIETIYSNGPDYPEMNMADLLDYLPPKPSYYHVMDEIFRIAKQKGYQVPENNQCAGKGEKRKINLKYMTKHLSGFRDLAAATSLFGDEYTIIFKVLWYTLMSFMIPISSIRVGHVNVDGRVSPLFVLPAGKGKGQIKAVIKQVVEALNQDYGEPTSFHAEQLVGKTVRDKNNEFHHNRGYLNDDYVVIDEAYQLLTSSDLKYAEARKYIRVALDPYPKNSVHKRTTEYGRDGALEFNPKCPISLFVQPIVFDNEILVLEGDIRRFTVAYALIDSSNNSQILANRIFDETDYNGALDKFIKLMSSLRPSESYDFAESAKTILLELSVDLDKRASSYSRKIANLNNSSSLTNQNTLVKFAAIHAFQSGRSTVEKNDVIFAYIDLFEILEHTYQFIEAKIPGSLDYGEGWNGAIQKDQEVLRWLYDNGIVDEGNAIPKQDYLNKIKELHGIRDRQAESVFKKHTEVHGWVGKTKRKRNVFVWLKFQPEECNNCNVQSDFKFEYESYVQYYEQLLIEESEKALQIANITMNEEVG</sequence>
<accession>K2R6W1</accession>
<dbReference type="AlphaFoldDB" id="K2R6W1"/>
<dbReference type="Proteomes" id="UP000007360">
    <property type="component" value="Unassembled WGS sequence"/>
</dbReference>
<evidence type="ECO:0000313" key="1">
    <source>
        <dbReference type="EMBL" id="EKF86932.1"/>
    </source>
</evidence>
<keyword evidence="2" id="KW-1185">Reference proteome</keyword>
<name>K2R6W1_METFP</name>
<gene>
    <name evidence="1" type="ORF">A994_01560</name>
</gene>